<keyword evidence="8 9" id="KW-0349">Heme</keyword>
<keyword evidence="4 8" id="KW-0479">Metal-binding</keyword>
<dbReference type="InterPro" id="IPR001128">
    <property type="entry name" value="Cyt_P450"/>
</dbReference>
<evidence type="ECO:0000313" key="12">
    <source>
        <dbReference type="Proteomes" id="UP000054337"/>
    </source>
</evidence>
<dbReference type="Gene3D" id="1.10.630.10">
    <property type="entry name" value="Cytochrome P450"/>
    <property type="match status" value="1"/>
</dbReference>
<keyword evidence="10" id="KW-0472">Membrane</keyword>
<evidence type="ECO:0000256" key="9">
    <source>
        <dbReference type="RuleBase" id="RU000461"/>
    </source>
</evidence>
<sequence length="501" mass="58359">MDQPTLRELVIKTVLSPRSVLAITTFLFCYIANILFRSLRHKKVFPVFGDKNDPAGFRDVIRDAYKKVMHPNTFYTLPTEPINNVIVPIKYVPEIKSVPETQLSFIEHNYFRFIGKHTTIITQRDHQLIEKGIKIDLTRFLGHTMFVMQDEASWVLQDMFGNCQDWTPIHLYANALRIISFVSGRVFIGLPMSRDERWLKSTIEFTVDTFLGGKKLSEYPRVFWPILEHVLPELRRVRWHYKNVKNLLQPLLEARLQDMEDPDFKRPKDMLQWGIDNSNGNERNIWWQTMFHLKISVAAIHSTGISLYHILFDIAALPDTHEILRQEIADVEAKYGCPLPKVGLTKLHKLDSLMKESQRMNQLNILTMTRKVMKDMKFSDGTTIPKGMFIGVASGAVNRDAEIFDNPNEFDPWRFYKLRQIPGMENQHQFVSTGGMNYNWGHGTHACPGRFFGSNEIKIIVVEFLKNFELKLLAGAKRPENNYWGMEVRPDFGAQMLIRRR</sequence>
<evidence type="ECO:0000256" key="8">
    <source>
        <dbReference type="PIRSR" id="PIRSR602403-1"/>
    </source>
</evidence>
<keyword evidence="7 9" id="KW-0503">Monooxygenase</keyword>
<dbReference type="AlphaFoldDB" id="W7EGE9"/>
<dbReference type="GeneID" id="26256744"/>
<accession>W7EGE9</accession>
<evidence type="ECO:0000256" key="1">
    <source>
        <dbReference type="ARBA" id="ARBA00001971"/>
    </source>
</evidence>
<dbReference type="InterPro" id="IPR002403">
    <property type="entry name" value="Cyt_P450_E_grp-IV"/>
</dbReference>
<evidence type="ECO:0000256" key="6">
    <source>
        <dbReference type="ARBA" id="ARBA00023004"/>
    </source>
</evidence>
<dbReference type="Proteomes" id="UP000054337">
    <property type="component" value="Unassembled WGS sequence"/>
</dbReference>
<evidence type="ECO:0008006" key="13">
    <source>
        <dbReference type="Google" id="ProtNLM"/>
    </source>
</evidence>
<feature type="binding site" description="axial binding residue" evidence="8">
    <location>
        <position position="447"/>
    </location>
    <ligand>
        <name>heme</name>
        <dbReference type="ChEBI" id="CHEBI:30413"/>
    </ligand>
    <ligandPart>
        <name>Fe</name>
        <dbReference type="ChEBI" id="CHEBI:18248"/>
    </ligandPart>
</feature>
<dbReference type="PRINTS" id="PR00465">
    <property type="entry name" value="EP450IV"/>
</dbReference>
<evidence type="ECO:0000256" key="3">
    <source>
        <dbReference type="ARBA" id="ARBA00010617"/>
    </source>
</evidence>
<dbReference type="InterPro" id="IPR036396">
    <property type="entry name" value="Cyt_P450_sf"/>
</dbReference>
<dbReference type="CDD" id="cd11041">
    <property type="entry name" value="CYP503A1-like"/>
    <property type="match status" value="1"/>
</dbReference>
<dbReference type="HOGENOM" id="CLU_022195_0_2_1"/>
<keyword evidence="6 8" id="KW-0408">Iron</keyword>
<evidence type="ECO:0000256" key="10">
    <source>
        <dbReference type="SAM" id="Phobius"/>
    </source>
</evidence>
<dbReference type="PANTHER" id="PTHR46206">
    <property type="entry name" value="CYTOCHROME P450"/>
    <property type="match status" value="1"/>
</dbReference>
<dbReference type="OrthoDB" id="1844152at2759"/>
<dbReference type="PANTHER" id="PTHR46206:SF6">
    <property type="entry name" value="CYTOCHROME P450 MONOOXYGENASE AN1598-RELATED"/>
    <property type="match status" value="1"/>
</dbReference>
<comment type="similarity">
    <text evidence="3 9">Belongs to the cytochrome P450 family.</text>
</comment>
<keyword evidence="12" id="KW-1185">Reference proteome</keyword>
<dbReference type="GO" id="GO:0020037">
    <property type="term" value="F:heme binding"/>
    <property type="evidence" value="ECO:0007669"/>
    <property type="project" value="InterPro"/>
</dbReference>
<evidence type="ECO:0000256" key="4">
    <source>
        <dbReference type="ARBA" id="ARBA00022723"/>
    </source>
</evidence>
<evidence type="ECO:0000256" key="7">
    <source>
        <dbReference type="ARBA" id="ARBA00023033"/>
    </source>
</evidence>
<comment type="cofactor">
    <cofactor evidence="1 8">
        <name>heme</name>
        <dbReference type="ChEBI" id="CHEBI:30413"/>
    </cofactor>
</comment>
<comment type="pathway">
    <text evidence="2">Mycotoxin biosynthesis.</text>
</comment>
<dbReference type="SUPFAM" id="SSF48264">
    <property type="entry name" value="Cytochrome P450"/>
    <property type="match status" value="1"/>
</dbReference>
<proteinExistence type="inferred from homology"/>
<dbReference type="Pfam" id="PF00067">
    <property type="entry name" value="p450"/>
    <property type="match status" value="1"/>
</dbReference>
<name>W7EGE9_BIPV3</name>
<dbReference type="RefSeq" id="XP_014554351.1">
    <property type="nucleotide sequence ID" value="XM_014698865.1"/>
</dbReference>
<dbReference type="GO" id="GO:0005506">
    <property type="term" value="F:iron ion binding"/>
    <property type="evidence" value="ECO:0007669"/>
    <property type="project" value="InterPro"/>
</dbReference>
<evidence type="ECO:0000256" key="2">
    <source>
        <dbReference type="ARBA" id="ARBA00004685"/>
    </source>
</evidence>
<evidence type="ECO:0000256" key="5">
    <source>
        <dbReference type="ARBA" id="ARBA00023002"/>
    </source>
</evidence>
<keyword evidence="10" id="KW-0812">Transmembrane</keyword>
<feature type="transmembrane region" description="Helical" evidence="10">
    <location>
        <begin position="20"/>
        <end position="36"/>
    </location>
</feature>
<dbReference type="InterPro" id="IPR017972">
    <property type="entry name" value="Cyt_P450_CS"/>
</dbReference>
<protein>
    <recommendedName>
        <fullName evidence="13">Cytochrome P450 monooxygenase</fullName>
    </recommendedName>
</protein>
<dbReference type="PROSITE" id="PS00086">
    <property type="entry name" value="CYTOCHROME_P450"/>
    <property type="match status" value="1"/>
</dbReference>
<dbReference type="EMBL" id="KI968762">
    <property type="protein sequence ID" value="EUN24775.1"/>
    <property type="molecule type" value="Genomic_DNA"/>
</dbReference>
<gene>
    <name evidence="11" type="ORF">COCVIDRAFT_39783</name>
</gene>
<organism evidence="11 12">
    <name type="scientific">Bipolaris victoriae (strain FI3)</name>
    <name type="common">Victoria blight of oats agent</name>
    <name type="synonym">Cochliobolus victoriae</name>
    <dbReference type="NCBI Taxonomy" id="930091"/>
    <lineage>
        <taxon>Eukaryota</taxon>
        <taxon>Fungi</taxon>
        <taxon>Dikarya</taxon>
        <taxon>Ascomycota</taxon>
        <taxon>Pezizomycotina</taxon>
        <taxon>Dothideomycetes</taxon>
        <taxon>Pleosporomycetidae</taxon>
        <taxon>Pleosporales</taxon>
        <taxon>Pleosporineae</taxon>
        <taxon>Pleosporaceae</taxon>
        <taxon>Bipolaris</taxon>
    </lineage>
</organism>
<keyword evidence="10" id="KW-1133">Transmembrane helix</keyword>
<reference evidence="11 12" key="1">
    <citation type="journal article" date="2013" name="PLoS Genet.">
        <title>Comparative genome structure, secondary metabolite, and effector coding capacity across Cochliobolus pathogens.</title>
        <authorList>
            <person name="Condon B.J."/>
            <person name="Leng Y."/>
            <person name="Wu D."/>
            <person name="Bushley K.E."/>
            <person name="Ohm R.A."/>
            <person name="Otillar R."/>
            <person name="Martin J."/>
            <person name="Schackwitz W."/>
            <person name="Grimwood J."/>
            <person name="MohdZainudin N."/>
            <person name="Xue C."/>
            <person name="Wang R."/>
            <person name="Manning V.A."/>
            <person name="Dhillon B."/>
            <person name="Tu Z.J."/>
            <person name="Steffenson B.J."/>
            <person name="Salamov A."/>
            <person name="Sun H."/>
            <person name="Lowry S."/>
            <person name="LaButti K."/>
            <person name="Han J."/>
            <person name="Copeland A."/>
            <person name="Lindquist E."/>
            <person name="Barry K."/>
            <person name="Schmutz J."/>
            <person name="Baker S.E."/>
            <person name="Ciuffetti L.M."/>
            <person name="Grigoriev I.V."/>
            <person name="Zhong S."/>
            <person name="Turgeon B.G."/>
        </authorList>
    </citation>
    <scope>NUCLEOTIDE SEQUENCE [LARGE SCALE GENOMIC DNA]</scope>
    <source>
        <strain evidence="11 12">FI3</strain>
    </source>
</reference>
<dbReference type="GO" id="GO:0004497">
    <property type="term" value="F:monooxygenase activity"/>
    <property type="evidence" value="ECO:0007669"/>
    <property type="project" value="UniProtKB-KW"/>
</dbReference>
<keyword evidence="5 9" id="KW-0560">Oxidoreductase</keyword>
<dbReference type="GO" id="GO:0016705">
    <property type="term" value="F:oxidoreductase activity, acting on paired donors, with incorporation or reduction of molecular oxygen"/>
    <property type="evidence" value="ECO:0007669"/>
    <property type="project" value="InterPro"/>
</dbReference>
<evidence type="ECO:0000313" key="11">
    <source>
        <dbReference type="EMBL" id="EUN24775.1"/>
    </source>
</evidence>